<dbReference type="STRING" id="29343.CCDG5_1394"/>
<evidence type="ECO:0000256" key="2">
    <source>
        <dbReference type="ARBA" id="ARBA00002399"/>
    </source>
</evidence>
<dbReference type="InterPro" id="IPR023404">
    <property type="entry name" value="rSAM_horseshoe"/>
</dbReference>
<dbReference type="Proteomes" id="UP000032431">
    <property type="component" value="Chromosome I"/>
</dbReference>
<evidence type="ECO:0000256" key="13">
    <source>
        <dbReference type="ARBA" id="ARBA00051661"/>
    </source>
</evidence>
<evidence type="ECO:0000256" key="4">
    <source>
        <dbReference type="ARBA" id="ARBA00022485"/>
    </source>
</evidence>
<dbReference type="InterPro" id="IPR006638">
    <property type="entry name" value="Elp3/MiaA/NifB-like_rSAM"/>
</dbReference>
<dbReference type="Gene3D" id="3.80.30.20">
    <property type="entry name" value="tm_1862 like domain"/>
    <property type="match status" value="1"/>
</dbReference>
<dbReference type="PANTHER" id="PTHR11918:SF45">
    <property type="entry name" value="THREONYLCARBAMOYLADENOSINE TRNA METHYLTHIOTRANSFERASE"/>
    <property type="match status" value="1"/>
</dbReference>
<dbReference type="CDD" id="cd01335">
    <property type="entry name" value="Radical_SAM"/>
    <property type="match status" value="1"/>
</dbReference>
<evidence type="ECO:0000256" key="14">
    <source>
        <dbReference type="ARBA" id="ARBA00061574"/>
    </source>
</evidence>
<keyword evidence="5" id="KW-0963">Cytoplasm</keyword>
<dbReference type="NCBIfam" id="TIGR00089">
    <property type="entry name" value="MiaB/RimO family radical SAM methylthiotransferase"/>
    <property type="match status" value="1"/>
</dbReference>
<dbReference type="FunFam" id="3.40.50.12160:FF:000004">
    <property type="entry name" value="Threonylcarbamoyladenosine tRNA methylthiotransferase MtaB"/>
    <property type="match status" value="1"/>
</dbReference>
<dbReference type="PROSITE" id="PS51918">
    <property type="entry name" value="RADICAL_SAM"/>
    <property type="match status" value="1"/>
</dbReference>
<dbReference type="SUPFAM" id="SSF102114">
    <property type="entry name" value="Radical SAM enzymes"/>
    <property type="match status" value="1"/>
</dbReference>
<comment type="cofactor">
    <cofactor evidence="1">
        <name>[4Fe-4S] cluster</name>
        <dbReference type="ChEBI" id="CHEBI:49883"/>
    </cofactor>
</comment>
<evidence type="ECO:0000256" key="8">
    <source>
        <dbReference type="ARBA" id="ARBA00022694"/>
    </source>
</evidence>
<dbReference type="AlphaFoldDB" id="A0A078KQ08"/>
<evidence type="ECO:0000256" key="3">
    <source>
        <dbReference type="ARBA" id="ARBA00013273"/>
    </source>
</evidence>
<gene>
    <name evidence="18" type="ORF">CCDG5_1394</name>
</gene>
<dbReference type="SFLD" id="SFLDS00029">
    <property type="entry name" value="Radical_SAM"/>
    <property type="match status" value="1"/>
</dbReference>
<dbReference type="PATRIC" id="fig|29343.3.peg.1468"/>
<dbReference type="KEGG" id="ccel:CCDG5_1394"/>
<dbReference type="PROSITE" id="PS51449">
    <property type="entry name" value="MTTASE_N"/>
    <property type="match status" value="1"/>
</dbReference>
<feature type="domain" description="Radical SAM core" evidence="17">
    <location>
        <begin position="138"/>
        <end position="365"/>
    </location>
</feature>
<dbReference type="OrthoDB" id="9805215at2"/>
<reference evidence="19" key="1">
    <citation type="submission" date="2014-07" db="EMBL/GenBank/DDBJ databases">
        <authorList>
            <person name="Wibberg D."/>
        </authorList>
    </citation>
    <scope>NUCLEOTIDE SEQUENCE [LARGE SCALE GENOMIC DNA]</scope>
    <source>
        <strain evidence="19">DG5</strain>
    </source>
</reference>
<dbReference type="SFLD" id="SFLDG01082">
    <property type="entry name" value="B12-binding_domain_containing"/>
    <property type="match status" value="1"/>
</dbReference>
<proteinExistence type="inferred from homology"/>
<dbReference type="GO" id="GO:0051539">
    <property type="term" value="F:4 iron, 4 sulfur cluster binding"/>
    <property type="evidence" value="ECO:0007669"/>
    <property type="project" value="UniProtKB-KW"/>
</dbReference>
<dbReference type="FunFam" id="3.80.30.20:FF:000001">
    <property type="entry name" value="tRNA-2-methylthio-N(6)-dimethylallyladenosine synthase 2"/>
    <property type="match status" value="1"/>
</dbReference>
<dbReference type="PANTHER" id="PTHR11918">
    <property type="entry name" value="RADICAL SAM PROTEINS"/>
    <property type="match status" value="1"/>
</dbReference>
<dbReference type="GO" id="GO:0035598">
    <property type="term" value="F:tRNA (N(6)-L-threonylcarbamoyladenosine(37)-C(2))-methylthiotransferase activity"/>
    <property type="evidence" value="ECO:0007669"/>
    <property type="project" value="UniProtKB-EC"/>
</dbReference>
<dbReference type="EMBL" id="LM995447">
    <property type="protein sequence ID" value="CDZ24508.1"/>
    <property type="molecule type" value="Genomic_DNA"/>
</dbReference>
<evidence type="ECO:0000256" key="6">
    <source>
        <dbReference type="ARBA" id="ARBA00022679"/>
    </source>
</evidence>
<evidence type="ECO:0000256" key="11">
    <source>
        <dbReference type="ARBA" id="ARBA00023014"/>
    </source>
</evidence>
<evidence type="ECO:0000256" key="9">
    <source>
        <dbReference type="ARBA" id="ARBA00022723"/>
    </source>
</evidence>
<keyword evidence="4" id="KW-0004">4Fe-4S</keyword>
<protein>
    <recommendedName>
        <fullName evidence="15">Threonylcarbamoyladenosine tRNA methylthiotransferase MtaB</fullName>
        <ecNumber evidence="3">2.8.4.5</ecNumber>
    </recommendedName>
    <alternativeName>
        <fullName evidence="12">tRNA-t(6)A37 methylthiotransferase</fullName>
    </alternativeName>
</protein>
<keyword evidence="11" id="KW-0411">Iron-sulfur</keyword>
<dbReference type="Pfam" id="PF04055">
    <property type="entry name" value="Radical_SAM"/>
    <property type="match status" value="1"/>
</dbReference>
<comment type="catalytic activity">
    <reaction evidence="13">
        <text>N(6)-L-threonylcarbamoyladenosine(37) in tRNA + (sulfur carrier)-SH + AH2 + 2 S-adenosyl-L-methionine = 2-methylsulfanyl-N(6)-L-threonylcarbamoyladenosine(37) in tRNA + (sulfur carrier)-H + 5'-deoxyadenosine + L-methionine + A + S-adenosyl-L-homocysteine + 2 H(+)</text>
        <dbReference type="Rhea" id="RHEA:37075"/>
        <dbReference type="Rhea" id="RHEA-COMP:10163"/>
        <dbReference type="Rhea" id="RHEA-COMP:11092"/>
        <dbReference type="Rhea" id="RHEA-COMP:14737"/>
        <dbReference type="Rhea" id="RHEA-COMP:14739"/>
        <dbReference type="ChEBI" id="CHEBI:13193"/>
        <dbReference type="ChEBI" id="CHEBI:15378"/>
        <dbReference type="ChEBI" id="CHEBI:17319"/>
        <dbReference type="ChEBI" id="CHEBI:17499"/>
        <dbReference type="ChEBI" id="CHEBI:29917"/>
        <dbReference type="ChEBI" id="CHEBI:57844"/>
        <dbReference type="ChEBI" id="CHEBI:57856"/>
        <dbReference type="ChEBI" id="CHEBI:59789"/>
        <dbReference type="ChEBI" id="CHEBI:64428"/>
        <dbReference type="ChEBI" id="CHEBI:74418"/>
        <dbReference type="ChEBI" id="CHEBI:74420"/>
        <dbReference type="EC" id="2.8.4.5"/>
    </reaction>
</comment>
<keyword evidence="19" id="KW-1185">Reference proteome</keyword>
<evidence type="ECO:0000256" key="7">
    <source>
        <dbReference type="ARBA" id="ARBA00022691"/>
    </source>
</evidence>
<evidence type="ECO:0000256" key="5">
    <source>
        <dbReference type="ARBA" id="ARBA00022490"/>
    </source>
</evidence>
<feature type="domain" description="MTTase N-terminal" evidence="16">
    <location>
        <begin position="1"/>
        <end position="113"/>
    </location>
</feature>
<dbReference type="InterPro" id="IPR020612">
    <property type="entry name" value="Methylthiotransferase_CS"/>
</dbReference>
<dbReference type="SMART" id="SM00729">
    <property type="entry name" value="Elp3"/>
    <property type="match status" value="1"/>
</dbReference>
<name>A0A078KQ08_9FIRM</name>
<dbReference type="InterPro" id="IPR058240">
    <property type="entry name" value="rSAM_sf"/>
</dbReference>
<dbReference type="InterPro" id="IPR006467">
    <property type="entry name" value="MiaB-like_bact"/>
</dbReference>
<evidence type="ECO:0000256" key="12">
    <source>
        <dbReference type="ARBA" id="ARBA00031213"/>
    </source>
</evidence>
<dbReference type="PROSITE" id="PS01278">
    <property type="entry name" value="MTTASE_RADICAL"/>
    <property type="match status" value="1"/>
</dbReference>
<evidence type="ECO:0000313" key="18">
    <source>
        <dbReference type="EMBL" id="CDZ24508.1"/>
    </source>
</evidence>
<dbReference type="EC" id="2.8.4.5" evidence="3"/>
<dbReference type="InterPro" id="IPR007197">
    <property type="entry name" value="rSAM"/>
</dbReference>
<dbReference type="SFLD" id="SFLDG01061">
    <property type="entry name" value="methylthiotransferase"/>
    <property type="match status" value="1"/>
</dbReference>
<evidence type="ECO:0000256" key="1">
    <source>
        <dbReference type="ARBA" id="ARBA00001966"/>
    </source>
</evidence>
<evidence type="ECO:0000256" key="15">
    <source>
        <dbReference type="ARBA" id="ARBA00069898"/>
    </source>
</evidence>
<keyword evidence="7" id="KW-0949">S-adenosyl-L-methionine</keyword>
<sequence>MKAAFYTLGCKVNQYETQIMEQRLKEAGYEIVPPDSFADVYIVNSCTVTAESDRKTRQILRRLKSHNPDAITVLSGCFPQSAVERASKMEEADIIAGTKERAEIVNLIDERLKTGKRIVSVSSYNRHEAFEPMRAESFYGRTRAFVKIEDGCESYCSYCIIPKARGPVRSKPPEDIKTELQGLSEKGYKEAVLVGIDLSSYGKDCGLSLVDALKAACSTDIQRIRLGSLEPNVITEEFVETVIALKKVCPHFHLSLQSGCAATLKRMNRRYTPERYKEAVELLRERIPSCAITTDIIVGFPGETEEEFNESLRFAREIGFSQAHVFPYSKREGTRAAKMPGQISKAEKARRGHIMAEECRKSRAKFLESHVGKTYPVLFEAGENGGFEGFTPDYVPVKVNTEKDLHGKIVDTKITGWNADGCFGTVE</sequence>
<dbReference type="InterPro" id="IPR038135">
    <property type="entry name" value="Methylthiotransferase_N_sf"/>
</dbReference>
<accession>A0A078KQ08</accession>
<comment type="similarity">
    <text evidence="14">Belongs to the methylthiotransferase family. MtaB subfamily.</text>
</comment>
<evidence type="ECO:0000313" key="19">
    <source>
        <dbReference type="Proteomes" id="UP000032431"/>
    </source>
</evidence>
<keyword evidence="8" id="KW-0819">tRNA processing</keyword>
<evidence type="ECO:0000259" key="16">
    <source>
        <dbReference type="PROSITE" id="PS51449"/>
    </source>
</evidence>
<keyword evidence="9" id="KW-0479">Metal-binding</keyword>
<dbReference type="InterPro" id="IPR013848">
    <property type="entry name" value="Methylthiotransferase_N"/>
</dbReference>
<comment type="function">
    <text evidence="2">Catalyzes the methylthiolation of N6-threonylcarbamoyladenosine (t(6)A), leading to the formation of 2-methylthio-N6-threonylcarbamoyladenosine (ms(2)t(6)A) at position 37 in tRNAs that read codons beginning with adenine.</text>
</comment>
<dbReference type="Pfam" id="PF00919">
    <property type="entry name" value="UPF0004"/>
    <property type="match status" value="1"/>
</dbReference>
<dbReference type="HOGENOM" id="CLU_018697_1_0_9"/>
<evidence type="ECO:0000259" key="17">
    <source>
        <dbReference type="PROSITE" id="PS51918"/>
    </source>
</evidence>
<keyword evidence="6" id="KW-0808">Transferase</keyword>
<dbReference type="GO" id="GO:0046872">
    <property type="term" value="F:metal ion binding"/>
    <property type="evidence" value="ECO:0007669"/>
    <property type="project" value="UniProtKB-KW"/>
</dbReference>
<evidence type="ECO:0000256" key="10">
    <source>
        <dbReference type="ARBA" id="ARBA00023004"/>
    </source>
</evidence>
<dbReference type="Gene3D" id="3.40.50.12160">
    <property type="entry name" value="Methylthiotransferase, N-terminal domain"/>
    <property type="match status" value="1"/>
</dbReference>
<dbReference type="InterPro" id="IPR005839">
    <property type="entry name" value="Methylthiotransferase"/>
</dbReference>
<keyword evidence="10" id="KW-0408">Iron</keyword>
<dbReference type="NCBIfam" id="TIGR01579">
    <property type="entry name" value="MiaB-like-C"/>
    <property type="match status" value="1"/>
</dbReference>
<organism evidence="18 19">
    <name type="scientific">[Clostridium] cellulosi</name>
    <dbReference type="NCBI Taxonomy" id="29343"/>
    <lineage>
        <taxon>Bacteria</taxon>
        <taxon>Bacillati</taxon>
        <taxon>Bacillota</taxon>
        <taxon>Clostridia</taxon>
        <taxon>Eubacteriales</taxon>
        <taxon>Oscillospiraceae</taxon>
        <taxon>Oscillospiraceae incertae sedis</taxon>
    </lineage>
</organism>